<feature type="region of interest" description="Disordered" evidence="1">
    <location>
        <begin position="78"/>
        <end position="112"/>
    </location>
</feature>
<feature type="compositionally biased region" description="Polar residues" evidence="1">
    <location>
        <begin position="310"/>
        <end position="324"/>
    </location>
</feature>
<dbReference type="InterPro" id="IPR021836">
    <property type="entry name" value="DUF3429"/>
</dbReference>
<dbReference type="Pfam" id="PF11911">
    <property type="entry name" value="DUF3429"/>
    <property type="match status" value="1"/>
</dbReference>
<protein>
    <recommendedName>
        <fullName evidence="5">Mitochondrial inner membrane protein 1</fullName>
    </recommendedName>
</protein>
<sequence>MLRGVNPLLRSSARPVAKLVGPGTQRALTPRLVGANALSARPRVGHPSLIPATWKTGFSTKPPVQPTKVNKEFERELAKKKMEADPDRVSTKSSVRQFIEPSSEATQAAKDEEDVMRAVKSDLNTVAETFSLASVPREVLTLGLAGSLPYLATSLSTMYLSWNLNTAWPTSSNFLNSIMVSNETASHWLHLLEPIQLGYGAVIISFLGAVHWGLEFAERAPSRPRTTFRYGVGVVAPALAWPTLLLPVEWALIGQFVSFTLLYFADARAATRGWAPAWYGTYRFVLTFVVGSAIFVSLVGRAKIGEDKASSASRMTRTTKNSEPYANWQKLEHEEMEKEKIRKEKEEEEKRRKEEEEKKKEEGEKKKGAKKEKEGAKKETEGVNKKETEGAKKETDDAKAKE</sequence>
<keyword evidence="4" id="KW-1185">Reference proteome</keyword>
<keyword evidence="2" id="KW-1133">Transmembrane helix</keyword>
<dbReference type="Proteomes" id="UP001244011">
    <property type="component" value="Unassembled WGS sequence"/>
</dbReference>
<dbReference type="RefSeq" id="XP_060281597.1">
    <property type="nucleotide sequence ID" value="XM_060428425.1"/>
</dbReference>
<dbReference type="EMBL" id="MU839015">
    <property type="protein sequence ID" value="KAK1765384.1"/>
    <property type="molecule type" value="Genomic_DNA"/>
</dbReference>
<keyword evidence="2" id="KW-0472">Membrane</keyword>
<comment type="caution">
    <text evidence="3">The sequence shown here is derived from an EMBL/GenBank/DDBJ whole genome shotgun (WGS) entry which is preliminary data.</text>
</comment>
<feature type="compositionally biased region" description="Basic and acidic residues" evidence="1">
    <location>
        <begin position="78"/>
        <end position="90"/>
    </location>
</feature>
<feature type="transmembrane region" description="Helical" evidence="2">
    <location>
        <begin position="197"/>
        <end position="217"/>
    </location>
</feature>
<keyword evidence="2" id="KW-0812">Transmembrane</keyword>
<evidence type="ECO:0008006" key="5">
    <source>
        <dbReference type="Google" id="ProtNLM"/>
    </source>
</evidence>
<evidence type="ECO:0000313" key="3">
    <source>
        <dbReference type="EMBL" id="KAK1765384.1"/>
    </source>
</evidence>
<dbReference type="PANTHER" id="PTHR15887">
    <property type="entry name" value="TRANSMEMBRANE PROTEIN 69"/>
    <property type="match status" value="1"/>
</dbReference>
<dbReference type="PANTHER" id="PTHR15887:SF1">
    <property type="entry name" value="TRANSMEMBRANE PROTEIN 69"/>
    <property type="match status" value="1"/>
</dbReference>
<feature type="transmembrane region" description="Helical" evidence="2">
    <location>
        <begin position="277"/>
        <end position="299"/>
    </location>
</feature>
<gene>
    <name evidence="3" type="ORF">QBC33DRAFT_544157</name>
</gene>
<feature type="region of interest" description="Disordered" evidence="1">
    <location>
        <begin position="308"/>
        <end position="402"/>
    </location>
</feature>
<reference evidence="3" key="1">
    <citation type="submission" date="2023-06" db="EMBL/GenBank/DDBJ databases">
        <title>Genome-scale phylogeny and comparative genomics of the fungal order Sordariales.</title>
        <authorList>
            <consortium name="Lawrence Berkeley National Laboratory"/>
            <person name="Hensen N."/>
            <person name="Bonometti L."/>
            <person name="Westerberg I."/>
            <person name="Brannstrom I.O."/>
            <person name="Guillou S."/>
            <person name="Cros-Aarteil S."/>
            <person name="Calhoun S."/>
            <person name="Haridas S."/>
            <person name="Kuo A."/>
            <person name="Mondo S."/>
            <person name="Pangilinan J."/>
            <person name="Riley R."/>
            <person name="Labutti K."/>
            <person name="Andreopoulos B."/>
            <person name="Lipzen A."/>
            <person name="Chen C."/>
            <person name="Yanf M."/>
            <person name="Daum C."/>
            <person name="Ng V."/>
            <person name="Clum A."/>
            <person name="Steindorff A."/>
            <person name="Ohm R."/>
            <person name="Martin F."/>
            <person name="Silar P."/>
            <person name="Natvig D."/>
            <person name="Lalanne C."/>
            <person name="Gautier V."/>
            <person name="Ament-Velasquez S.L."/>
            <person name="Kruys A."/>
            <person name="Hutchinson M.I."/>
            <person name="Powell A.J."/>
            <person name="Barry K."/>
            <person name="Miller A.N."/>
            <person name="Grigoriev I.V."/>
            <person name="Debuchy R."/>
            <person name="Gladieux P."/>
            <person name="Thoren M.H."/>
            <person name="Johannesson H."/>
        </authorList>
    </citation>
    <scope>NUCLEOTIDE SEQUENCE</scope>
    <source>
        <strain evidence="3">8032-3</strain>
    </source>
</reference>
<dbReference type="AlphaFoldDB" id="A0AAJ0BVT3"/>
<dbReference type="GeneID" id="85311612"/>
<feature type="compositionally biased region" description="Basic and acidic residues" evidence="1">
    <location>
        <begin position="330"/>
        <end position="402"/>
    </location>
</feature>
<feature type="transmembrane region" description="Helical" evidence="2">
    <location>
        <begin position="238"/>
        <end position="265"/>
    </location>
</feature>
<evidence type="ECO:0000313" key="4">
    <source>
        <dbReference type="Proteomes" id="UP001244011"/>
    </source>
</evidence>
<organism evidence="3 4">
    <name type="scientific">Phialemonium atrogriseum</name>
    <dbReference type="NCBI Taxonomy" id="1093897"/>
    <lineage>
        <taxon>Eukaryota</taxon>
        <taxon>Fungi</taxon>
        <taxon>Dikarya</taxon>
        <taxon>Ascomycota</taxon>
        <taxon>Pezizomycotina</taxon>
        <taxon>Sordariomycetes</taxon>
        <taxon>Sordariomycetidae</taxon>
        <taxon>Cephalothecales</taxon>
        <taxon>Cephalothecaceae</taxon>
        <taxon>Phialemonium</taxon>
    </lineage>
</organism>
<proteinExistence type="predicted"/>
<evidence type="ECO:0000256" key="2">
    <source>
        <dbReference type="SAM" id="Phobius"/>
    </source>
</evidence>
<evidence type="ECO:0000256" key="1">
    <source>
        <dbReference type="SAM" id="MobiDB-lite"/>
    </source>
</evidence>
<name>A0AAJ0BVT3_9PEZI</name>
<accession>A0AAJ0BVT3</accession>